<accession>A0ABY7S182</accession>
<dbReference type="PANTHER" id="PTHR35089">
    <property type="entry name" value="CHAPERONE PROTEIN SKP"/>
    <property type="match status" value="1"/>
</dbReference>
<evidence type="ECO:0000313" key="4">
    <source>
        <dbReference type="Proteomes" id="UP001202717"/>
    </source>
</evidence>
<evidence type="ECO:0000256" key="2">
    <source>
        <dbReference type="ARBA" id="ARBA00022729"/>
    </source>
</evidence>
<dbReference type="Pfam" id="PF03938">
    <property type="entry name" value="OmpH"/>
    <property type="match status" value="1"/>
</dbReference>
<dbReference type="Gene3D" id="3.30.910.20">
    <property type="entry name" value="Skp domain"/>
    <property type="match status" value="1"/>
</dbReference>
<proteinExistence type="inferred from homology"/>
<dbReference type="SUPFAM" id="SSF111384">
    <property type="entry name" value="OmpH-like"/>
    <property type="match status" value="1"/>
</dbReference>
<evidence type="ECO:0000256" key="1">
    <source>
        <dbReference type="ARBA" id="ARBA00009091"/>
    </source>
</evidence>
<dbReference type="EMBL" id="CP116221">
    <property type="protein sequence ID" value="WCO01665.1"/>
    <property type="molecule type" value="Genomic_DNA"/>
</dbReference>
<dbReference type="InterPro" id="IPR005632">
    <property type="entry name" value="Chaperone_Skp"/>
</dbReference>
<evidence type="ECO:0000313" key="3">
    <source>
        <dbReference type="EMBL" id="WCO01665.1"/>
    </source>
</evidence>
<comment type="similarity">
    <text evidence="1">Belongs to the Skp family.</text>
</comment>
<dbReference type="InterPro" id="IPR024930">
    <property type="entry name" value="Skp_dom_sf"/>
</dbReference>
<dbReference type="PANTHER" id="PTHR35089:SF1">
    <property type="entry name" value="CHAPERONE PROTEIN SKP"/>
    <property type="match status" value="1"/>
</dbReference>
<keyword evidence="4" id="KW-1185">Reference proteome</keyword>
<dbReference type="SMART" id="SM00935">
    <property type="entry name" value="OmpH"/>
    <property type="match status" value="1"/>
</dbReference>
<reference evidence="3 4" key="1">
    <citation type="submission" date="2023-01" db="EMBL/GenBank/DDBJ databases">
        <title>Psychroserpens ponticola sp. nov., isolated from seawater.</title>
        <authorList>
            <person name="Kristyanto S."/>
            <person name="Jung J."/>
            <person name="Kim J.M."/>
            <person name="Jeon C.O."/>
        </authorList>
    </citation>
    <scope>NUCLEOTIDE SEQUENCE [LARGE SCALE GENOMIC DNA]</scope>
    <source>
        <strain evidence="3 4">MSW6</strain>
    </source>
</reference>
<keyword evidence="2" id="KW-0732">Signal</keyword>
<gene>
    <name evidence="3" type="ORF">MUN68_016580</name>
</gene>
<organism evidence="3 4">
    <name type="scientific">Psychroserpens ponticola</name>
    <dbReference type="NCBI Taxonomy" id="2932268"/>
    <lineage>
        <taxon>Bacteria</taxon>
        <taxon>Pseudomonadati</taxon>
        <taxon>Bacteroidota</taxon>
        <taxon>Flavobacteriia</taxon>
        <taxon>Flavobacteriales</taxon>
        <taxon>Flavobacteriaceae</taxon>
        <taxon>Psychroserpens</taxon>
    </lineage>
</organism>
<dbReference type="PROSITE" id="PS51257">
    <property type="entry name" value="PROKAR_LIPOPROTEIN"/>
    <property type="match status" value="1"/>
</dbReference>
<name>A0ABY7S182_9FLAO</name>
<dbReference type="RefSeq" id="WP_249992848.1">
    <property type="nucleotide sequence ID" value="NZ_CP116221.1"/>
</dbReference>
<dbReference type="Proteomes" id="UP001202717">
    <property type="component" value="Chromosome"/>
</dbReference>
<sequence length="172" mass="19261">MKKIIGVLSLVLILASCQEQQKIAFIDNAKVVNEYQKKVDFEKVFQVKVTAFNKKADSLGQAIQIEAQLFQTKAAKMSQKNAETEYQALLQKKQIQDYQLQGEEQKLQAEGQKQIDTLIKEVKAFVKDYGKNNGYTYILGANDAGSVMYGTDANDITLTVIDALNANTNKEE</sequence>
<protein>
    <submittedName>
        <fullName evidence="3">OmpH family outer membrane protein</fullName>
    </submittedName>
</protein>